<organism evidence="2 3">
    <name type="scientific">Stutzerimonas stutzeri</name>
    <name type="common">Pseudomonas stutzeri</name>
    <dbReference type="NCBI Taxonomy" id="316"/>
    <lineage>
        <taxon>Bacteria</taxon>
        <taxon>Pseudomonadati</taxon>
        <taxon>Pseudomonadota</taxon>
        <taxon>Gammaproteobacteria</taxon>
        <taxon>Pseudomonadales</taxon>
        <taxon>Pseudomonadaceae</taxon>
        <taxon>Stutzerimonas</taxon>
    </lineage>
</organism>
<accession>A0AA40RNI3</accession>
<evidence type="ECO:0000313" key="2">
    <source>
        <dbReference type="EMBL" id="MBA1302849.1"/>
    </source>
</evidence>
<proteinExistence type="predicted"/>
<feature type="compositionally biased region" description="Low complexity" evidence="1">
    <location>
        <begin position="1"/>
        <end position="17"/>
    </location>
</feature>
<dbReference type="EMBL" id="JAAMRD010000001">
    <property type="protein sequence ID" value="MBA1302849.1"/>
    <property type="molecule type" value="Genomic_DNA"/>
</dbReference>
<feature type="region of interest" description="Disordered" evidence="1">
    <location>
        <begin position="1"/>
        <end position="22"/>
    </location>
</feature>
<evidence type="ECO:0000313" key="3">
    <source>
        <dbReference type="Proteomes" id="UP001138621"/>
    </source>
</evidence>
<gene>
    <name evidence="2" type="ORF">G7024_00380</name>
</gene>
<dbReference type="InterPro" id="IPR006522">
    <property type="entry name" value="Phage_virion_morphogenesis"/>
</dbReference>
<dbReference type="AlphaFoldDB" id="A0AA40RNI3"/>
<evidence type="ECO:0000256" key="1">
    <source>
        <dbReference type="SAM" id="MobiDB-lite"/>
    </source>
</evidence>
<reference evidence="2" key="1">
    <citation type="submission" date="2020-02" db="EMBL/GenBank/DDBJ databases">
        <title>Synteny-based analysis reveals conserved mechanism for high triclosan tolerance in Pseudomonas, as well as instances of horizontal transfer.</title>
        <authorList>
            <person name="Mcfarland A.G."/>
            <person name="Bertucci H.K."/>
            <person name="Litmann E."/>
            <person name="Shen J."/>
            <person name="Huttenhower C."/>
            <person name="Hartmann E.M."/>
        </authorList>
    </citation>
    <scope>NUCLEOTIDE SEQUENCE</scope>
    <source>
        <strain evidence="2">109A1</strain>
    </source>
</reference>
<protein>
    <submittedName>
        <fullName evidence="2">Virion morphogenesis protein</fullName>
    </submittedName>
</protein>
<dbReference type="Proteomes" id="UP001138621">
    <property type="component" value="Unassembled WGS sequence"/>
</dbReference>
<dbReference type="Pfam" id="PF05069">
    <property type="entry name" value="Phage_tail_S"/>
    <property type="match status" value="1"/>
</dbReference>
<sequence>MTARSRPSASAGPSCRSTCGLPSTGRWPVAASNPFNLDVRGQLDVAAQLALLDLPPKLRRRLMNRTALRIRTGWRKRVREQADLHGSAFAPRARKRKKGQKPKMLTGLATGLSVVRLTEDAAELGWGKRKTAMIAGIHNAGMVQRRTAGQMRAFSRVTPLMATAEQAKRLRRLGFKIRAGKTKRGGQRWLRPSVEWIVQNIKYSQAGLLIRLLKQEKPGPTSWEIELPKREFFGVANQQEVNELIAYLLPQILNSPR</sequence>
<name>A0AA40RNI3_STUST</name>
<comment type="caution">
    <text evidence="2">The sequence shown here is derived from an EMBL/GenBank/DDBJ whole genome shotgun (WGS) entry which is preliminary data.</text>
</comment>